<evidence type="ECO:0000256" key="1">
    <source>
        <dbReference type="ARBA" id="ARBA00004651"/>
    </source>
</evidence>
<reference evidence="10 11" key="1">
    <citation type="journal article" date="2015" name="Sci. Rep.">
        <title>Genome of the facultative scuticociliatosis pathogen Pseudocohnilembus persalinus provides insight into its virulence through horizontal gene transfer.</title>
        <authorList>
            <person name="Xiong J."/>
            <person name="Wang G."/>
            <person name="Cheng J."/>
            <person name="Tian M."/>
            <person name="Pan X."/>
            <person name="Warren A."/>
            <person name="Jiang C."/>
            <person name="Yuan D."/>
            <person name="Miao W."/>
        </authorList>
    </citation>
    <scope>NUCLEOTIDE SEQUENCE [LARGE SCALE GENOMIC DNA]</scope>
    <source>
        <strain evidence="10">36N120E</strain>
    </source>
</reference>
<dbReference type="InterPro" id="IPR032816">
    <property type="entry name" value="VTT_dom"/>
</dbReference>
<evidence type="ECO:0000313" key="10">
    <source>
        <dbReference type="EMBL" id="KRX00438.1"/>
    </source>
</evidence>
<keyword evidence="4 8" id="KW-1133">Transmembrane helix</keyword>
<protein>
    <recommendedName>
        <fullName evidence="9">VTT domain-containing protein</fullName>
    </recommendedName>
</protein>
<feature type="transmembrane region" description="Helical" evidence="8">
    <location>
        <begin position="219"/>
        <end position="239"/>
    </location>
</feature>
<accession>A0A0V0QE64</accession>
<dbReference type="PANTHER" id="PTHR12677">
    <property type="entry name" value="GOLGI APPARATUS MEMBRANE PROTEIN TVP38-RELATED"/>
    <property type="match status" value="1"/>
</dbReference>
<evidence type="ECO:0000259" key="9">
    <source>
        <dbReference type="Pfam" id="PF09335"/>
    </source>
</evidence>
<keyword evidence="11" id="KW-1185">Reference proteome</keyword>
<sequence>MKVDNQDINSSPQQNNSHMKNNDLHIKKNQQNETNEDQINIPQILNNNEKNSKKQMILKITLFLFFVGIITLIIIFRSELLDEYKNFINWFIKNKIIGFILIVLIYMIGTIFFFPGLILSLGAGYSFYEAYDNKLGLALFLGSLAVFFGALLGSMLAFLIARYLLRSYIQKKAQKWKITKALDQAIDKNGLQICLLSRLSPIIPFNFFNYFCGITGLKFYQYNISSFAMIPGIILYVYFGTLISNISDVINGDFEQGTLYIVVFIIGAVLGIIVLTLIIIKAKKELNQIIKQQEKEQKEKEQLKELENEQKFEENINQIEYNQQQDLKIQLE</sequence>
<dbReference type="Proteomes" id="UP000054937">
    <property type="component" value="Unassembled WGS sequence"/>
</dbReference>
<organism evidence="10 11">
    <name type="scientific">Pseudocohnilembus persalinus</name>
    <name type="common">Ciliate</name>
    <dbReference type="NCBI Taxonomy" id="266149"/>
    <lineage>
        <taxon>Eukaryota</taxon>
        <taxon>Sar</taxon>
        <taxon>Alveolata</taxon>
        <taxon>Ciliophora</taxon>
        <taxon>Intramacronucleata</taxon>
        <taxon>Oligohymenophorea</taxon>
        <taxon>Scuticociliatia</taxon>
        <taxon>Philasterida</taxon>
        <taxon>Pseudocohnilembidae</taxon>
        <taxon>Pseudocohnilembus</taxon>
    </lineage>
</organism>
<comment type="subcellular location">
    <subcellularLocation>
        <location evidence="1">Cell membrane</location>
        <topology evidence="1">Multi-pass membrane protein</topology>
    </subcellularLocation>
</comment>
<proteinExistence type="predicted"/>
<dbReference type="GO" id="GO:0005886">
    <property type="term" value="C:plasma membrane"/>
    <property type="evidence" value="ECO:0007669"/>
    <property type="project" value="UniProtKB-SubCell"/>
</dbReference>
<feature type="transmembrane region" description="Helical" evidence="8">
    <location>
        <begin position="138"/>
        <end position="165"/>
    </location>
</feature>
<keyword evidence="6" id="KW-0175">Coiled coil</keyword>
<comment type="caution">
    <text evidence="10">The sequence shown here is derived from an EMBL/GenBank/DDBJ whole genome shotgun (WGS) entry which is preliminary data.</text>
</comment>
<dbReference type="OrthoDB" id="312858at2759"/>
<feature type="transmembrane region" description="Helical" evidence="8">
    <location>
        <begin position="56"/>
        <end position="76"/>
    </location>
</feature>
<feature type="transmembrane region" description="Helical" evidence="8">
    <location>
        <begin position="96"/>
        <end position="118"/>
    </location>
</feature>
<feature type="region of interest" description="Disordered" evidence="7">
    <location>
        <begin position="1"/>
        <end position="21"/>
    </location>
</feature>
<evidence type="ECO:0000256" key="8">
    <source>
        <dbReference type="SAM" id="Phobius"/>
    </source>
</evidence>
<feature type="transmembrane region" description="Helical" evidence="8">
    <location>
        <begin position="259"/>
        <end position="280"/>
    </location>
</feature>
<dbReference type="InterPro" id="IPR015414">
    <property type="entry name" value="TMEM64"/>
</dbReference>
<feature type="domain" description="VTT" evidence="9">
    <location>
        <begin position="114"/>
        <end position="241"/>
    </location>
</feature>
<evidence type="ECO:0000256" key="5">
    <source>
        <dbReference type="ARBA" id="ARBA00023136"/>
    </source>
</evidence>
<dbReference type="AlphaFoldDB" id="A0A0V0QE64"/>
<dbReference type="OMA" id="FICRDYI"/>
<evidence type="ECO:0000256" key="2">
    <source>
        <dbReference type="ARBA" id="ARBA00022475"/>
    </source>
</evidence>
<dbReference type="EMBL" id="LDAU01000189">
    <property type="protein sequence ID" value="KRX00438.1"/>
    <property type="molecule type" value="Genomic_DNA"/>
</dbReference>
<evidence type="ECO:0000256" key="3">
    <source>
        <dbReference type="ARBA" id="ARBA00022692"/>
    </source>
</evidence>
<feature type="compositionally biased region" description="Polar residues" evidence="7">
    <location>
        <begin position="1"/>
        <end position="19"/>
    </location>
</feature>
<dbReference type="Pfam" id="PF09335">
    <property type="entry name" value="VTT_dom"/>
    <property type="match status" value="1"/>
</dbReference>
<feature type="coiled-coil region" evidence="6">
    <location>
        <begin position="279"/>
        <end position="316"/>
    </location>
</feature>
<evidence type="ECO:0000256" key="7">
    <source>
        <dbReference type="SAM" id="MobiDB-lite"/>
    </source>
</evidence>
<dbReference type="PANTHER" id="PTHR12677:SF59">
    <property type="entry name" value="GOLGI APPARATUS MEMBRANE PROTEIN TVP38-RELATED"/>
    <property type="match status" value="1"/>
</dbReference>
<keyword evidence="2" id="KW-1003">Cell membrane</keyword>
<gene>
    <name evidence="10" type="ORF">PPERSA_03171</name>
</gene>
<evidence type="ECO:0000256" key="6">
    <source>
        <dbReference type="SAM" id="Coils"/>
    </source>
</evidence>
<name>A0A0V0QE64_PSEPJ</name>
<evidence type="ECO:0000313" key="11">
    <source>
        <dbReference type="Proteomes" id="UP000054937"/>
    </source>
</evidence>
<keyword evidence="5 8" id="KW-0472">Membrane</keyword>
<dbReference type="InParanoid" id="A0A0V0QE64"/>
<evidence type="ECO:0000256" key="4">
    <source>
        <dbReference type="ARBA" id="ARBA00022989"/>
    </source>
</evidence>
<keyword evidence="3 8" id="KW-0812">Transmembrane</keyword>